<proteinExistence type="predicted"/>
<evidence type="ECO:0008006" key="4">
    <source>
        <dbReference type="Google" id="ProtNLM"/>
    </source>
</evidence>
<keyword evidence="3" id="KW-1185">Reference proteome</keyword>
<reference evidence="2 3" key="1">
    <citation type="submission" date="2019-07" db="EMBL/GenBank/DDBJ databases">
        <title>Thalassofilum flectens gen. nov., sp. nov., a novel moderate thermophilic anaerobe from a shallow sea hot spring in Kunashir Island (Russia), representing a new family in the order Bacteroidales, and proposal of Thalassofilacea fam. nov.</title>
        <authorList>
            <person name="Kochetkova T.V."/>
            <person name="Podosokorskaya O.A."/>
            <person name="Novikov A."/>
            <person name="Elcheninov A.G."/>
            <person name="Toshchakov S.V."/>
            <person name="Kublanov I.V."/>
        </authorList>
    </citation>
    <scope>NUCLEOTIDE SEQUENCE [LARGE SCALE GENOMIC DNA]</scope>
    <source>
        <strain evidence="2 3">38-H</strain>
    </source>
</reference>
<accession>A0A7D4AXA5</accession>
<dbReference type="EMBL" id="CP041345">
    <property type="protein sequence ID" value="QKG80054.1"/>
    <property type="molecule type" value="Genomic_DNA"/>
</dbReference>
<dbReference type="RefSeq" id="WP_173074425.1">
    <property type="nucleotide sequence ID" value="NZ_CP041345.1"/>
</dbReference>
<organism evidence="2 3">
    <name type="scientific">Tenuifilum thalassicum</name>
    <dbReference type="NCBI Taxonomy" id="2590900"/>
    <lineage>
        <taxon>Bacteria</taxon>
        <taxon>Pseudomonadati</taxon>
        <taxon>Bacteroidota</taxon>
        <taxon>Bacteroidia</taxon>
        <taxon>Bacteroidales</taxon>
        <taxon>Tenuifilaceae</taxon>
        <taxon>Tenuifilum</taxon>
    </lineage>
</organism>
<evidence type="ECO:0000313" key="2">
    <source>
        <dbReference type="EMBL" id="QKG80054.1"/>
    </source>
</evidence>
<protein>
    <recommendedName>
        <fullName evidence="4">Carboxypeptidase-like regulatory domain-containing protein</fullName>
    </recommendedName>
</protein>
<feature type="transmembrane region" description="Helical" evidence="1">
    <location>
        <begin position="7"/>
        <end position="29"/>
    </location>
</feature>
<dbReference type="Proteomes" id="UP000500961">
    <property type="component" value="Chromosome"/>
</dbReference>
<evidence type="ECO:0000313" key="3">
    <source>
        <dbReference type="Proteomes" id="UP000500961"/>
    </source>
</evidence>
<gene>
    <name evidence="2" type="ORF">FHG85_07195</name>
</gene>
<name>A0A7D4AXA5_9BACT</name>
<dbReference type="KEGG" id="ttz:FHG85_07195"/>
<dbReference type="AlphaFoldDB" id="A0A7D4AXA5"/>
<keyword evidence="1" id="KW-0812">Transmembrane</keyword>
<keyword evidence="1" id="KW-0472">Membrane</keyword>
<sequence>MITYRHYLPVCILQNFMYLLHLILLAFLWQSPIYVNTPKELILRVFDEATTEPISDCFVLLNGAVVGQTDANGLFKPTKKLYHSKVLLKHMSYIDKEIDLSMLPQDIISIPLKSKQFSIEGVTIKSPKRIKFEKMGIYKKKPRKDYYNSIYGKLGLYIPNKKPNEQFVINQLCIYIVNKGNPASPFLFSLYAGEKEFLKPNDSLRLLGPILFEANKGYKGDDYLKINLYEYKLPMPSNGLFVVLELPVNYKPDYQAKKLGTLTLREDINSIKIGDAWEETNKFYKWFYDKNGWRRDTIYWENYPKRHAVHHGNPMIYVTLRKIKE</sequence>
<evidence type="ECO:0000256" key="1">
    <source>
        <dbReference type="SAM" id="Phobius"/>
    </source>
</evidence>
<keyword evidence="1" id="KW-1133">Transmembrane helix</keyword>